<evidence type="ECO:0000313" key="3">
    <source>
        <dbReference type="EMBL" id="JAP86069.1"/>
    </source>
</evidence>
<name>A0A131Z3T4_RHIAP</name>
<feature type="signal peptide" evidence="2">
    <location>
        <begin position="1"/>
        <end position="24"/>
    </location>
</feature>
<organism evidence="3">
    <name type="scientific">Rhipicephalus appendiculatus</name>
    <name type="common">Brown ear tick</name>
    <dbReference type="NCBI Taxonomy" id="34631"/>
    <lineage>
        <taxon>Eukaryota</taxon>
        <taxon>Metazoa</taxon>
        <taxon>Ecdysozoa</taxon>
        <taxon>Arthropoda</taxon>
        <taxon>Chelicerata</taxon>
        <taxon>Arachnida</taxon>
        <taxon>Acari</taxon>
        <taxon>Parasitiformes</taxon>
        <taxon>Ixodida</taxon>
        <taxon>Ixodoidea</taxon>
        <taxon>Ixodidae</taxon>
        <taxon>Rhipicephalinae</taxon>
        <taxon>Rhipicephalus</taxon>
        <taxon>Rhipicephalus</taxon>
    </lineage>
</organism>
<proteinExistence type="predicted"/>
<evidence type="ECO:0000256" key="2">
    <source>
        <dbReference type="SAM" id="SignalP"/>
    </source>
</evidence>
<sequence>MVGIGTLVFASMFQVFVCVFSTEALNAPKRGSPEELKEALNTTGKIWLDKRRTNKTSSNTCLYWQKKSFFGDVYEFTESYWDGSQPRQEHLNGTISSKPESGEEGAALKVVGRSEEGTDLEYLLVHWEREAHCAIFYTQIKNPEGKRHSQTCGIYYWDANVEKQEFRQKCQQHFDTYCLPYGKDDQVLYNASCQSLLGC</sequence>
<reference evidence="3" key="1">
    <citation type="journal article" date="2016" name="Ticks Tick Borne Dis.">
        <title>De novo assembly and annotation of the salivary gland transcriptome of Rhipicephalus appendiculatus male and female ticks during blood feeding.</title>
        <authorList>
            <person name="de Castro M.H."/>
            <person name="de Klerk D."/>
            <person name="Pienaar R."/>
            <person name="Latif A.A."/>
            <person name="Rees D.J."/>
            <person name="Mans B.J."/>
        </authorList>
    </citation>
    <scope>NUCLEOTIDE SEQUENCE</scope>
    <source>
        <tissue evidence="3">Salivary glands</tissue>
    </source>
</reference>
<keyword evidence="2" id="KW-0732">Signal</keyword>
<accession>A0A131Z3T4</accession>
<protein>
    <submittedName>
        <fullName evidence="3">Lipocalin</fullName>
    </submittedName>
</protein>
<feature type="chain" id="PRO_5007286676" evidence="2">
    <location>
        <begin position="25"/>
        <end position="199"/>
    </location>
</feature>
<dbReference type="AlphaFoldDB" id="A0A131Z3T4"/>
<feature type="region of interest" description="Disordered" evidence="1">
    <location>
        <begin position="85"/>
        <end position="106"/>
    </location>
</feature>
<dbReference type="EMBL" id="GEDV01002488">
    <property type="protein sequence ID" value="JAP86069.1"/>
    <property type="molecule type" value="Transcribed_RNA"/>
</dbReference>
<evidence type="ECO:0000256" key="1">
    <source>
        <dbReference type="SAM" id="MobiDB-lite"/>
    </source>
</evidence>